<gene>
    <name evidence="9" type="ORF">SAMN04489858_11843</name>
</gene>
<dbReference type="InterPro" id="IPR037294">
    <property type="entry name" value="ABC_BtuC-like"/>
</dbReference>
<proteinExistence type="inferred from homology"/>
<reference evidence="9 10" key="1">
    <citation type="submission" date="2016-10" db="EMBL/GenBank/DDBJ databases">
        <authorList>
            <person name="de Groot N.N."/>
        </authorList>
    </citation>
    <scope>NUCLEOTIDE SEQUENCE [LARGE SCALE GENOMIC DNA]</scope>
    <source>
        <strain evidence="9 10">DSM 17862</strain>
    </source>
</reference>
<evidence type="ECO:0000256" key="5">
    <source>
        <dbReference type="ARBA" id="ARBA00022692"/>
    </source>
</evidence>
<keyword evidence="5 8" id="KW-0812">Transmembrane</keyword>
<dbReference type="SUPFAM" id="SSF81345">
    <property type="entry name" value="ABC transporter involved in vitamin B12 uptake, BtuC"/>
    <property type="match status" value="1"/>
</dbReference>
<feature type="transmembrane region" description="Helical" evidence="8">
    <location>
        <begin position="241"/>
        <end position="258"/>
    </location>
</feature>
<evidence type="ECO:0000256" key="8">
    <source>
        <dbReference type="SAM" id="Phobius"/>
    </source>
</evidence>
<dbReference type="EMBL" id="FOHO01000018">
    <property type="protein sequence ID" value="SET99846.1"/>
    <property type="molecule type" value="Genomic_DNA"/>
</dbReference>
<evidence type="ECO:0000256" key="2">
    <source>
        <dbReference type="ARBA" id="ARBA00007935"/>
    </source>
</evidence>
<dbReference type="GO" id="GO:0033214">
    <property type="term" value="P:siderophore-iron import into cell"/>
    <property type="evidence" value="ECO:0007669"/>
    <property type="project" value="TreeGrafter"/>
</dbReference>
<dbReference type="Gene3D" id="1.10.3470.10">
    <property type="entry name" value="ABC transporter involved in vitamin B12 uptake, BtuC"/>
    <property type="match status" value="1"/>
</dbReference>
<evidence type="ECO:0000256" key="4">
    <source>
        <dbReference type="ARBA" id="ARBA00022475"/>
    </source>
</evidence>
<evidence type="ECO:0000256" key="1">
    <source>
        <dbReference type="ARBA" id="ARBA00004651"/>
    </source>
</evidence>
<comment type="similarity">
    <text evidence="2">Belongs to the binding-protein-dependent transport system permease family. FecCD subfamily.</text>
</comment>
<evidence type="ECO:0000256" key="6">
    <source>
        <dbReference type="ARBA" id="ARBA00022989"/>
    </source>
</evidence>
<feature type="transmembrane region" description="Helical" evidence="8">
    <location>
        <begin position="218"/>
        <end position="235"/>
    </location>
</feature>
<feature type="transmembrane region" description="Helical" evidence="8">
    <location>
        <begin position="265"/>
        <end position="287"/>
    </location>
</feature>
<dbReference type="PANTHER" id="PTHR30472:SF27">
    <property type="entry name" value="PETROBACTIN IMPORT SYSTEM PERMEASE PROTEIN YCLN"/>
    <property type="match status" value="1"/>
</dbReference>
<keyword evidence="10" id="KW-1185">Reference proteome</keyword>
<dbReference type="AlphaFoldDB" id="A0A1I0IRM4"/>
<dbReference type="CDD" id="cd06550">
    <property type="entry name" value="TM_ABC_iron-siderophores_like"/>
    <property type="match status" value="1"/>
</dbReference>
<sequence>MPVLAIAIAINLGLAALSLFVGVSQVSLSGLWAGQDDQWLVLIESRLPRMAALILAGATMAIAGVLTQTLIRNRFVEPSNTGMMEAAGLGLLLMMLLFPAAPIIAKMAVGTVFAMAGTAIFLAILRRVPMRDPMLVPLIGIMLSGIIFAGSSFVAYRFDMVQSLLAWTQGDLSGVMRGRYELLWLAAVGAGLAWFAADRFTVAGLGRDMASSLGLSHGRVVALGLAIVSLVTAIVVVSVGMIPFLGLIVPNIVSLALGDNMRRAIPWAAIGGAGLVLFCDILGRVIIMPYEVPVGTIMGVIGSAVFLWLIAGRRRAA</sequence>
<evidence type="ECO:0000313" key="9">
    <source>
        <dbReference type="EMBL" id="SET99846.1"/>
    </source>
</evidence>
<dbReference type="RefSeq" id="WP_090737472.1">
    <property type="nucleotide sequence ID" value="NZ_FOHO01000018.1"/>
</dbReference>
<dbReference type="GO" id="GO:0022857">
    <property type="term" value="F:transmembrane transporter activity"/>
    <property type="evidence" value="ECO:0007669"/>
    <property type="project" value="InterPro"/>
</dbReference>
<evidence type="ECO:0000256" key="3">
    <source>
        <dbReference type="ARBA" id="ARBA00022448"/>
    </source>
</evidence>
<evidence type="ECO:0000256" key="7">
    <source>
        <dbReference type="ARBA" id="ARBA00023136"/>
    </source>
</evidence>
<feature type="transmembrane region" description="Helical" evidence="8">
    <location>
        <begin position="293"/>
        <end position="311"/>
    </location>
</feature>
<dbReference type="Proteomes" id="UP000199180">
    <property type="component" value="Unassembled WGS sequence"/>
</dbReference>
<evidence type="ECO:0000313" key="10">
    <source>
        <dbReference type="Proteomes" id="UP000199180"/>
    </source>
</evidence>
<keyword evidence="3" id="KW-0813">Transport</keyword>
<keyword evidence="7 8" id="KW-0472">Membrane</keyword>
<name>A0A1I0IRM4_9RHOB</name>
<feature type="transmembrane region" description="Helical" evidence="8">
    <location>
        <begin position="178"/>
        <end position="197"/>
    </location>
</feature>
<protein>
    <submittedName>
        <fullName evidence="9">Iron complex transport system permease protein</fullName>
    </submittedName>
</protein>
<feature type="transmembrane region" description="Helical" evidence="8">
    <location>
        <begin position="49"/>
        <end position="71"/>
    </location>
</feature>
<dbReference type="OrthoDB" id="9811975at2"/>
<dbReference type="InterPro" id="IPR000522">
    <property type="entry name" value="ABC_transptr_permease_BtuC"/>
</dbReference>
<comment type="subcellular location">
    <subcellularLocation>
        <location evidence="1">Cell membrane</location>
        <topology evidence="1">Multi-pass membrane protein</topology>
    </subcellularLocation>
</comment>
<dbReference type="PANTHER" id="PTHR30472">
    <property type="entry name" value="FERRIC ENTEROBACTIN TRANSPORT SYSTEM PERMEASE PROTEIN"/>
    <property type="match status" value="1"/>
</dbReference>
<organism evidence="9 10">
    <name type="scientific">Paracoccus homiensis</name>
    <dbReference type="NCBI Taxonomy" id="364199"/>
    <lineage>
        <taxon>Bacteria</taxon>
        <taxon>Pseudomonadati</taxon>
        <taxon>Pseudomonadota</taxon>
        <taxon>Alphaproteobacteria</taxon>
        <taxon>Rhodobacterales</taxon>
        <taxon>Paracoccaceae</taxon>
        <taxon>Paracoccus</taxon>
    </lineage>
</organism>
<feature type="transmembrane region" description="Helical" evidence="8">
    <location>
        <begin position="137"/>
        <end position="158"/>
    </location>
</feature>
<keyword evidence="4" id="KW-1003">Cell membrane</keyword>
<accession>A0A1I0IRM4</accession>
<keyword evidence="6 8" id="KW-1133">Transmembrane helix</keyword>
<dbReference type="STRING" id="364199.SAMN04489858_11843"/>
<feature type="transmembrane region" description="Helical" evidence="8">
    <location>
        <begin position="83"/>
        <end position="101"/>
    </location>
</feature>
<dbReference type="GO" id="GO:0005886">
    <property type="term" value="C:plasma membrane"/>
    <property type="evidence" value="ECO:0007669"/>
    <property type="project" value="UniProtKB-SubCell"/>
</dbReference>
<feature type="transmembrane region" description="Helical" evidence="8">
    <location>
        <begin position="107"/>
        <end position="125"/>
    </location>
</feature>
<dbReference type="Pfam" id="PF01032">
    <property type="entry name" value="FecCD"/>
    <property type="match status" value="1"/>
</dbReference>